<evidence type="ECO:0000313" key="1">
    <source>
        <dbReference type="EMBL" id="KAJ8526414.1"/>
    </source>
</evidence>
<dbReference type="EMBL" id="JAJAGQ010000024">
    <property type="protein sequence ID" value="KAJ8526414.1"/>
    <property type="molecule type" value="Genomic_DNA"/>
</dbReference>
<proteinExistence type="predicted"/>
<comment type="caution">
    <text evidence="1">The sequence shown here is derived from an EMBL/GenBank/DDBJ whole genome shotgun (WGS) entry which is preliminary data.</text>
</comment>
<name>A0A9Q1QTM0_9SOLA</name>
<sequence length="88" mass="9947">MVIGSRRPHLNITSCRCPSVVPVGSPETKAGSQRFVTLCRSFRSFLTKKKPKKKTIQCKPEEEAETKSKHCMENTLLLYTNSYDTVTP</sequence>
<reference evidence="2" key="1">
    <citation type="journal article" date="2023" name="Proc. Natl. Acad. Sci. U.S.A.">
        <title>Genomic and structural basis for evolution of tropane alkaloid biosynthesis.</title>
        <authorList>
            <person name="Wanga Y.-J."/>
            <person name="Taina T."/>
            <person name="Yua J.-Y."/>
            <person name="Lia J."/>
            <person name="Xua B."/>
            <person name="Chenc J."/>
            <person name="D'Auriad J.C."/>
            <person name="Huanga J.-P."/>
            <person name="Huanga S.-X."/>
        </authorList>
    </citation>
    <scope>NUCLEOTIDE SEQUENCE [LARGE SCALE GENOMIC DNA]</scope>
    <source>
        <strain evidence="2">cv. KIB-2019</strain>
    </source>
</reference>
<gene>
    <name evidence="1" type="ORF">K7X08_028891</name>
</gene>
<dbReference type="Proteomes" id="UP001152561">
    <property type="component" value="Unassembled WGS sequence"/>
</dbReference>
<dbReference type="AlphaFoldDB" id="A0A9Q1QTM0"/>
<keyword evidence="2" id="KW-1185">Reference proteome</keyword>
<evidence type="ECO:0000313" key="2">
    <source>
        <dbReference type="Proteomes" id="UP001152561"/>
    </source>
</evidence>
<accession>A0A9Q1QTM0</accession>
<protein>
    <submittedName>
        <fullName evidence="1">Uncharacterized protein</fullName>
    </submittedName>
</protein>
<organism evidence="1 2">
    <name type="scientific">Anisodus acutangulus</name>
    <dbReference type="NCBI Taxonomy" id="402998"/>
    <lineage>
        <taxon>Eukaryota</taxon>
        <taxon>Viridiplantae</taxon>
        <taxon>Streptophyta</taxon>
        <taxon>Embryophyta</taxon>
        <taxon>Tracheophyta</taxon>
        <taxon>Spermatophyta</taxon>
        <taxon>Magnoliopsida</taxon>
        <taxon>eudicotyledons</taxon>
        <taxon>Gunneridae</taxon>
        <taxon>Pentapetalae</taxon>
        <taxon>asterids</taxon>
        <taxon>lamiids</taxon>
        <taxon>Solanales</taxon>
        <taxon>Solanaceae</taxon>
        <taxon>Solanoideae</taxon>
        <taxon>Hyoscyameae</taxon>
        <taxon>Anisodus</taxon>
    </lineage>
</organism>